<protein>
    <submittedName>
        <fullName evidence="1">Carboxypeptidase regulatory-like domain-containing protein</fullName>
    </submittedName>
</protein>
<dbReference type="SUPFAM" id="SSF49464">
    <property type="entry name" value="Carboxypeptidase regulatory domain-like"/>
    <property type="match status" value="1"/>
</dbReference>
<name>A0ABT0UAT0_9BACT</name>
<dbReference type="InterPro" id="IPR029058">
    <property type="entry name" value="AB_hydrolase_fold"/>
</dbReference>
<reference evidence="1 2" key="1">
    <citation type="journal article" date="2022" name="Syst. Appl. Microbiol.">
        <title>Rhodopirellula aestuarii sp. nov., a novel member of the genus Rhodopirellula isolated from brackish sediments collected in the Tagus River estuary, Portugal.</title>
        <authorList>
            <person name="Vitorino I.R."/>
            <person name="Klimek D."/>
            <person name="Calusinska M."/>
            <person name="Lobo-da-Cunha A."/>
            <person name="Vasconcelos V."/>
            <person name="Lage O.M."/>
        </authorList>
    </citation>
    <scope>NUCLEOTIDE SEQUENCE [LARGE SCALE GENOMIC DNA]</scope>
    <source>
        <strain evidence="1 2">ICT_H3.1</strain>
    </source>
</reference>
<sequence length="442" mass="48758">MKMRNRSLFSSVTFGLIFTSLITPRAHVAANEVTLQGIVRDTSDNILPGVAIAVIGTNATAVTDENGKFSFSVTAPEQVQLELSKEGYLEAELSVSDPTQPIEAALAALTDDTGLIRHTAMISMSHSLIEIRRDTKQYKNRPMTDELYQEIVSRYGEKPAEEAVFRIYLPPRVPKINGLLLISEHGVGGAMMEHDLVREFADRHHVALIGVLGNAIQRGIYPASALDSILVDIADRVNHPEITSAPVFTFGHSNGTGFSASYAAMRPDRVIGWVSFHSGGSWHLVFPGVENVPGLVMHGNKDSYFDQGQAPAIEDLRVQRDAPVALLVDGEGGHWPRKREATFALVLAFYESCLRIRVDGRDPNITTKTWPVAPLKPAVIQRGWLGSTYDRSVGGMQKLDIARYNDYQGDRRKANWLPDETFAEAWQNYGETLDLSGSRFAQ</sequence>
<dbReference type="InterPro" id="IPR008969">
    <property type="entry name" value="CarboxyPept-like_regulatory"/>
</dbReference>
<dbReference type="Gene3D" id="3.40.50.1820">
    <property type="entry name" value="alpha/beta hydrolase"/>
    <property type="match status" value="1"/>
</dbReference>
<dbReference type="SUPFAM" id="SSF53474">
    <property type="entry name" value="alpha/beta-Hydrolases"/>
    <property type="match status" value="1"/>
</dbReference>
<comment type="caution">
    <text evidence="1">The sequence shown here is derived from an EMBL/GenBank/DDBJ whole genome shotgun (WGS) entry which is preliminary data.</text>
</comment>
<dbReference type="RefSeq" id="WP_250931389.1">
    <property type="nucleotide sequence ID" value="NZ_JAMQBK010000063.1"/>
</dbReference>
<dbReference type="EMBL" id="JAMQBK010000063">
    <property type="protein sequence ID" value="MCM2373630.1"/>
    <property type="molecule type" value="Genomic_DNA"/>
</dbReference>
<dbReference type="Gene3D" id="2.60.40.1120">
    <property type="entry name" value="Carboxypeptidase-like, regulatory domain"/>
    <property type="match status" value="1"/>
</dbReference>
<dbReference type="Proteomes" id="UP001202961">
    <property type="component" value="Unassembled WGS sequence"/>
</dbReference>
<organism evidence="1 2">
    <name type="scientific">Aporhodopirellula aestuarii</name>
    <dbReference type="NCBI Taxonomy" id="2950107"/>
    <lineage>
        <taxon>Bacteria</taxon>
        <taxon>Pseudomonadati</taxon>
        <taxon>Planctomycetota</taxon>
        <taxon>Planctomycetia</taxon>
        <taxon>Pirellulales</taxon>
        <taxon>Pirellulaceae</taxon>
        <taxon>Aporhodopirellula</taxon>
    </lineage>
</organism>
<keyword evidence="2" id="KW-1185">Reference proteome</keyword>
<dbReference type="Pfam" id="PF13620">
    <property type="entry name" value="CarboxypepD_reg"/>
    <property type="match status" value="1"/>
</dbReference>
<gene>
    <name evidence="1" type="ORF">NB063_23705</name>
</gene>
<evidence type="ECO:0000313" key="2">
    <source>
        <dbReference type="Proteomes" id="UP001202961"/>
    </source>
</evidence>
<accession>A0ABT0UAT0</accession>
<evidence type="ECO:0000313" key="1">
    <source>
        <dbReference type="EMBL" id="MCM2373630.1"/>
    </source>
</evidence>
<proteinExistence type="predicted"/>